<feature type="transmembrane region" description="Helical" evidence="7">
    <location>
        <begin position="245"/>
        <end position="266"/>
    </location>
</feature>
<evidence type="ECO:0000313" key="10">
    <source>
        <dbReference type="Proteomes" id="UP000317036"/>
    </source>
</evidence>
<dbReference type="AlphaFoldDB" id="A0A559KBQ0"/>
<keyword evidence="3" id="KW-1003">Cell membrane</keyword>
<feature type="transmembrane region" description="Helical" evidence="7">
    <location>
        <begin position="42"/>
        <end position="62"/>
    </location>
</feature>
<feature type="transmembrane region" description="Helical" evidence="7">
    <location>
        <begin position="272"/>
        <end position="290"/>
    </location>
</feature>
<sequence>MKTTPTEATKNPYILMPILLLMWGSFAAVNKLLLRHLDSYQVLFYTYGIAAVSFSILFIVWWKRKPKTIWTGKSVILLMCCGVFTFLYDILYVKALEMLPAVEASMLNYLFPIFIVLFAVPMNHEKLNKYKVISIILGFAGTLLLVTKGDLASLHLTNLLGDLMAIAAAVCWGLYTNLLKKNTLDLFHSTLIITITASLLSTIGMALNSRFTVPSLPDFSYLAWISLSTHVVGFFLYYRALQYASASLVASFTYFTPFITLGLIVLMLGEKLTPVDLTAFALICLGMVYSRKVKATATG</sequence>
<dbReference type="PANTHER" id="PTHR42920">
    <property type="entry name" value="OS03G0707200 PROTEIN-RELATED"/>
    <property type="match status" value="1"/>
</dbReference>
<dbReference type="SUPFAM" id="SSF103481">
    <property type="entry name" value="Multidrug resistance efflux transporter EmrE"/>
    <property type="match status" value="2"/>
</dbReference>
<reference evidence="9 10" key="1">
    <citation type="submission" date="2019-07" db="EMBL/GenBank/DDBJ databases">
        <authorList>
            <person name="Kim J."/>
        </authorList>
    </citation>
    <scope>NUCLEOTIDE SEQUENCE [LARGE SCALE GENOMIC DNA]</scope>
    <source>
        <strain evidence="9 10">JC52</strain>
    </source>
</reference>
<dbReference type="GO" id="GO:0005886">
    <property type="term" value="C:plasma membrane"/>
    <property type="evidence" value="ECO:0007669"/>
    <property type="project" value="UniProtKB-SubCell"/>
</dbReference>
<accession>A0A559KBQ0</accession>
<keyword evidence="6 7" id="KW-0472">Membrane</keyword>
<evidence type="ECO:0000256" key="3">
    <source>
        <dbReference type="ARBA" id="ARBA00022475"/>
    </source>
</evidence>
<evidence type="ECO:0000259" key="8">
    <source>
        <dbReference type="Pfam" id="PF00892"/>
    </source>
</evidence>
<comment type="subcellular location">
    <subcellularLocation>
        <location evidence="1">Cell membrane</location>
        <topology evidence="1">Multi-pass membrane protein</topology>
    </subcellularLocation>
</comment>
<dbReference type="EMBL" id="VNJI01000013">
    <property type="protein sequence ID" value="TVY09560.1"/>
    <property type="molecule type" value="Genomic_DNA"/>
</dbReference>
<keyword evidence="10" id="KW-1185">Reference proteome</keyword>
<name>A0A559KBQ0_9BACL</name>
<dbReference type="Proteomes" id="UP000317036">
    <property type="component" value="Unassembled WGS sequence"/>
</dbReference>
<evidence type="ECO:0000256" key="5">
    <source>
        <dbReference type="ARBA" id="ARBA00022989"/>
    </source>
</evidence>
<evidence type="ECO:0000256" key="2">
    <source>
        <dbReference type="ARBA" id="ARBA00007362"/>
    </source>
</evidence>
<evidence type="ECO:0000256" key="7">
    <source>
        <dbReference type="SAM" id="Phobius"/>
    </source>
</evidence>
<dbReference type="PANTHER" id="PTHR42920:SF5">
    <property type="entry name" value="EAMA DOMAIN-CONTAINING PROTEIN"/>
    <property type="match status" value="1"/>
</dbReference>
<protein>
    <submittedName>
        <fullName evidence="9">DMT family transporter</fullName>
    </submittedName>
</protein>
<proteinExistence type="inferred from homology"/>
<evidence type="ECO:0000256" key="1">
    <source>
        <dbReference type="ARBA" id="ARBA00004651"/>
    </source>
</evidence>
<feature type="transmembrane region" description="Helical" evidence="7">
    <location>
        <begin position="130"/>
        <end position="147"/>
    </location>
</feature>
<feature type="domain" description="EamA" evidence="8">
    <location>
        <begin position="160"/>
        <end position="288"/>
    </location>
</feature>
<feature type="domain" description="EamA" evidence="8">
    <location>
        <begin position="14"/>
        <end position="146"/>
    </location>
</feature>
<dbReference type="InterPro" id="IPR037185">
    <property type="entry name" value="EmrE-like"/>
</dbReference>
<gene>
    <name evidence="9" type="ORF">FPZ49_12530</name>
</gene>
<evidence type="ECO:0000256" key="6">
    <source>
        <dbReference type="ARBA" id="ARBA00023136"/>
    </source>
</evidence>
<dbReference type="OrthoDB" id="9810818at2"/>
<comment type="caution">
    <text evidence="9">The sequence shown here is derived from an EMBL/GenBank/DDBJ whole genome shotgun (WGS) entry which is preliminary data.</text>
</comment>
<evidence type="ECO:0000256" key="4">
    <source>
        <dbReference type="ARBA" id="ARBA00022692"/>
    </source>
</evidence>
<comment type="similarity">
    <text evidence="2">Belongs to the EamA transporter family.</text>
</comment>
<feature type="transmembrane region" description="Helical" evidence="7">
    <location>
        <begin position="12"/>
        <end position="30"/>
    </location>
</feature>
<dbReference type="InterPro" id="IPR051258">
    <property type="entry name" value="Diverse_Substrate_Transporter"/>
</dbReference>
<feature type="transmembrane region" description="Helical" evidence="7">
    <location>
        <begin position="186"/>
        <end position="207"/>
    </location>
</feature>
<keyword evidence="4 7" id="KW-0812">Transmembrane</keyword>
<dbReference type="InterPro" id="IPR000620">
    <property type="entry name" value="EamA_dom"/>
</dbReference>
<feature type="transmembrane region" description="Helical" evidence="7">
    <location>
        <begin position="105"/>
        <end position="123"/>
    </location>
</feature>
<evidence type="ECO:0000313" key="9">
    <source>
        <dbReference type="EMBL" id="TVY09560.1"/>
    </source>
</evidence>
<organism evidence="9 10">
    <name type="scientific">Paenibacillus cremeus</name>
    <dbReference type="NCBI Taxonomy" id="2163881"/>
    <lineage>
        <taxon>Bacteria</taxon>
        <taxon>Bacillati</taxon>
        <taxon>Bacillota</taxon>
        <taxon>Bacilli</taxon>
        <taxon>Bacillales</taxon>
        <taxon>Paenibacillaceae</taxon>
        <taxon>Paenibacillus</taxon>
    </lineage>
</organism>
<keyword evidence="5 7" id="KW-1133">Transmembrane helix</keyword>
<feature type="transmembrane region" description="Helical" evidence="7">
    <location>
        <begin position="74"/>
        <end position="93"/>
    </location>
</feature>
<feature type="transmembrane region" description="Helical" evidence="7">
    <location>
        <begin position="159"/>
        <end position="179"/>
    </location>
</feature>
<dbReference type="Gene3D" id="1.10.3730.20">
    <property type="match status" value="1"/>
</dbReference>
<dbReference type="RefSeq" id="WP_144847100.1">
    <property type="nucleotide sequence ID" value="NZ_VNJI01000013.1"/>
</dbReference>
<dbReference type="Pfam" id="PF00892">
    <property type="entry name" value="EamA"/>
    <property type="match status" value="2"/>
</dbReference>
<feature type="transmembrane region" description="Helical" evidence="7">
    <location>
        <begin position="219"/>
        <end position="238"/>
    </location>
</feature>